<dbReference type="EMBL" id="CVRI01000044">
    <property type="protein sequence ID" value="CRK96793.1"/>
    <property type="molecule type" value="Genomic_DNA"/>
</dbReference>
<dbReference type="Proteomes" id="UP000183832">
    <property type="component" value="Unassembled WGS sequence"/>
</dbReference>
<gene>
    <name evidence="1" type="ORF">CLUMA_CG010135</name>
</gene>
<dbReference type="AlphaFoldDB" id="A0A1J1IEC0"/>
<sequence length="71" mass="7836">MMMIIITIGTKSMNYRGLSFKTAGELSEVVVVMQLLVTGIIMKTNGIKSNKKENSFVAQQKNSAIIIKTSR</sequence>
<accession>A0A1J1IEC0</accession>
<reference evidence="1 2" key="1">
    <citation type="submission" date="2015-04" db="EMBL/GenBank/DDBJ databases">
        <authorList>
            <person name="Syromyatnikov M.Y."/>
            <person name="Popov V.N."/>
        </authorList>
    </citation>
    <scope>NUCLEOTIDE SEQUENCE [LARGE SCALE GENOMIC DNA]</scope>
</reference>
<proteinExistence type="predicted"/>
<protein>
    <submittedName>
        <fullName evidence="1">CLUMA_CG010135, isoform A</fullName>
    </submittedName>
</protein>
<organism evidence="1 2">
    <name type="scientific">Clunio marinus</name>
    <dbReference type="NCBI Taxonomy" id="568069"/>
    <lineage>
        <taxon>Eukaryota</taxon>
        <taxon>Metazoa</taxon>
        <taxon>Ecdysozoa</taxon>
        <taxon>Arthropoda</taxon>
        <taxon>Hexapoda</taxon>
        <taxon>Insecta</taxon>
        <taxon>Pterygota</taxon>
        <taxon>Neoptera</taxon>
        <taxon>Endopterygota</taxon>
        <taxon>Diptera</taxon>
        <taxon>Nematocera</taxon>
        <taxon>Chironomoidea</taxon>
        <taxon>Chironomidae</taxon>
        <taxon>Clunio</taxon>
    </lineage>
</organism>
<evidence type="ECO:0000313" key="1">
    <source>
        <dbReference type="EMBL" id="CRK96793.1"/>
    </source>
</evidence>
<keyword evidence="2" id="KW-1185">Reference proteome</keyword>
<evidence type="ECO:0000313" key="2">
    <source>
        <dbReference type="Proteomes" id="UP000183832"/>
    </source>
</evidence>
<name>A0A1J1IEC0_9DIPT</name>